<dbReference type="AlphaFoldDB" id="A0A9J5ZD68"/>
<reference evidence="1 2" key="1">
    <citation type="submission" date="2020-09" db="EMBL/GenBank/DDBJ databases">
        <title>De no assembly of potato wild relative species, Solanum commersonii.</title>
        <authorList>
            <person name="Cho K."/>
        </authorList>
    </citation>
    <scope>NUCLEOTIDE SEQUENCE [LARGE SCALE GENOMIC DNA]</scope>
    <source>
        <strain evidence="1">LZ3.2</strain>
        <tissue evidence="1">Leaf</tissue>
    </source>
</reference>
<dbReference type="Proteomes" id="UP000824120">
    <property type="component" value="Chromosome 4"/>
</dbReference>
<accession>A0A9J5ZD68</accession>
<keyword evidence="2" id="KW-1185">Reference proteome</keyword>
<sequence length="124" mass="13942">MNHYSDISSLLTSKLTYGSTTIRFVRRKATKFSSRDRSVAERSSRDTSLLDLAGGHLNDFRLIRLRPELLSSALALNHYLCMHSQPGLTNLLLLGWCRTIVPALREMLARTVRPASCPKEPLTS</sequence>
<name>A0A9J5ZD68_SOLCO</name>
<dbReference type="EMBL" id="JACXVP010000004">
    <property type="protein sequence ID" value="KAG5610381.1"/>
    <property type="molecule type" value="Genomic_DNA"/>
</dbReference>
<comment type="caution">
    <text evidence="1">The sequence shown here is derived from an EMBL/GenBank/DDBJ whole genome shotgun (WGS) entry which is preliminary data.</text>
</comment>
<proteinExistence type="predicted"/>
<gene>
    <name evidence="1" type="ORF">H5410_021662</name>
</gene>
<protein>
    <submittedName>
        <fullName evidence="1">Uncharacterized protein</fullName>
    </submittedName>
</protein>
<organism evidence="1 2">
    <name type="scientific">Solanum commersonii</name>
    <name type="common">Commerson's wild potato</name>
    <name type="synonym">Commerson's nightshade</name>
    <dbReference type="NCBI Taxonomy" id="4109"/>
    <lineage>
        <taxon>Eukaryota</taxon>
        <taxon>Viridiplantae</taxon>
        <taxon>Streptophyta</taxon>
        <taxon>Embryophyta</taxon>
        <taxon>Tracheophyta</taxon>
        <taxon>Spermatophyta</taxon>
        <taxon>Magnoliopsida</taxon>
        <taxon>eudicotyledons</taxon>
        <taxon>Gunneridae</taxon>
        <taxon>Pentapetalae</taxon>
        <taxon>asterids</taxon>
        <taxon>lamiids</taxon>
        <taxon>Solanales</taxon>
        <taxon>Solanaceae</taxon>
        <taxon>Solanoideae</taxon>
        <taxon>Solaneae</taxon>
        <taxon>Solanum</taxon>
    </lineage>
</organism>
<evidence type="ECO:0000313" key="2">
    <source>
        <dbReference type="Proteomes" id="UP000824120"/>
    </source>
</evidence>
<evidence type="ECO:0000313" key="1">
    <source>
        <dbReference type="EMBL" id="KAG5610381.1"/>
    </source>
</evidence>